<reference evidence="2" key="2">
    <citation type="submission" date="2025-08" db="UniProtKB">
        <authorList>
            <consortium name="RefSeq"/>
        </authorList>
    </citation>
    <scope>IDENTIFICATION</scope>
    <source>
        <tissue evidence="2">Leaf</tissue>
    </source>
</reference>
<accession>A0A1U7Y9U2</accession>
<dbReference type="STRING" id="4096.A0A1U7Y9U2"/>
<sequence>MDTLTHHIQGEVPWCMFFTDDIVLIDEMRGGVNGRLEVWRQALESKGFMLSRTNTDYVECKFNDMTGEEDVEVRLDSQVILKRESFKYLGSIIQGDGEIDGNVTHRTGVEWMKWRLAFEVLCVKNVPPKLKGKSYKAVVRPSMLNGAECWPVKNSNIQKIKVAKMRMLRWMCGHTRLDKIHNKDIQKRMGVAPVDDKMREARLRLFGHVWRRSLDAPIRRCEQWTLGVSATTVAATSQAGGGSQTLTARTPEPEVMVLVMPDDEQRRLERFSRLAPPPFSGTQGEDAQAFTWWEEYEQRRPVGSAPLSWQEFSTLFLEKWVPRS</sequence>
<dbReference type="AlphaFoldDB" id="A0A1U7Y9U2"/>
<evidence type="ECO:0000313" key="1">
    <source>
        <dbReference type="Proteomes" id="UP000189701"/>
    </source>
</evidence>
<organism evidence="1 2">
    <name type="scientific">Nicotiana sylvestris</name>
    <name type="common">Wood tobacco</name>
    <name type="synonym">South American tobacco</name>
    <dbReference type="NCBI Taxonomy" id="4096"/>
    <lineage>
        <taxon>Eukaryota</taxon>
        <taxon>Viridiplantae</taxon>
        <taxon>Streptophyta</taxon>
        <taxon>Embryophyta</taxon>
        <taxon>Tracheophyta</taxon>
        <taxon>Spermatophyta</taxon>
        <taxon>Magnoliopsida</taxon>
        <taxon>eudicotyledons</taxon>
        <taxon>Gunneridae</taxon>
        <taxon>Pentapetalae</taxon>
        <taxon>asterids</taxon>
        <taxon>lamiids</taxon>
        <taxon>Solanales</taxon>
        <taxon>Solanaceae</taxon>
        <taxon>Nicotianoideae</taxon>
        <taxon>Nicotianeae</taxon>
        <taxon>Nicotiana</taxon>
    </lineage>
</organism>
<dbReference type="PANTHER" id="PTHR46238:SF8">
    <property type="entry name" value="ENDONUCLEASE_EXONUCLEASE_PHOSPHATASE DOMAIN-CONTAINING PROTEIN"/>
    <property type="match status" value="1"/>
</dbReference>
<gene>
    <name evidence="2" type="primary">LOC104242633</name>
</gene>
<reference evidence="1" key="1">
    <citation type="journal article" date="2013" name="Genome Biol.">
        <title>Reference genomes and transcriptomes of Nicotiana sylvestris and Nicotiana tomentosiformis.</title>
        <authorList>
            <person name="Sierro N."/>
            <person name="Battey J.N."/>
            <person name="Ouadi S."/>
            <person name="Bovet L."/>
            <person name="Goepfert S."/>
            <person name="Bakaher N."/>
            <person name="Peitsch M.C."/>
            <person name="Ivanov N.V."/>
        </authorList>
    </citation>
    <scope>NUCLEOTIDE SEQUENCE [LARGE SCALE GENOMIC DNA]</scope>
</reference>
<dbReference type="KEGG" id="nsy:104242633"/>
<evidence type="ECO:0000313" key="2">
    <source>
        <dbReference type="RefSeq" id="XP_009796009.1"/>
    </source>
</evidence>
<keyword evidence="1" id="KW-1185">Reference proteome</keyword>
<dbReference type="GeneID" id="104242633"/>
<proteinExistence type="predicted"/>
<dbReference type="RefSeq" id="XP_009796009.1">
    <property type="nucleotide sequence ID" value="XM_009797707.1"/>
</dbReference>
<protein>
    <submittedName>
        <fullName evidence="2">Uncharacterized protein LOC104242633</fullName>
    </submittedName>
</protein>
<name>A0A1U7Y9U2_NICSY</name>
<dbReference type="Proteomes" id="UP000189701">
    <property type="component" value="Unplaced"/>
</dbReference>
<dbReference type="PANTHER" id="PTHR46238">
    <property type="entry name" value="REVERSE TRANSCRIPTASE DOMAIN-CONTAINING PROTEIN"/>
    <property type="match status" value="1"/>
</dbReference>